<dbReference type="InterPro" id="IPR036388">
    <property type="entry name" value="WH-like_DNA-bd_sf"/>
</dbReference>
<dbReference type="InterPro" id="IPR052526">
    <property type="entry name" value="HTH-type_Bedaq_tolerance"/>
</dbReference>
<comment type="caution">
    <text evidence="6">The sequence shown here is derived from an EMBL/GenBank/DDBJ whole genome shotgun (WGS) entry which is preliminary data.</text>
</comment>
<dbReference type="PROSITE" id="PS01117">
    <property type="entry name" value="HTH_MARR_1"/>
    <property type="match status" value="1"/>
</dbReference>
<dbReference type="Gene3D" id="1.10.10.10">
    <property type="entry name" value="Winged helix-like DNA-binding domain superfamily/Winged helix DNA-binding domain"/>
    <property type="match status" value="1"/>
</dbReference>
<proteinExistence type="predicted"/>
<feature type="compositionally biased region" description="Basic and acidic residues" evidence="4">
    <location>
        <begin position="167"/>
        <end position="178"/>
    </location>
</feature>
<dbReference type="SUPFAM" id="SSF46785">
    <property type="entry name" value="Winged helix' DNA-binding domain"/>
    <property type="match status" value="1"/>
</dbReference>
<dbReference type="EMBL" id="AVPK01000001">
    <property type="protein sequence ID" value="KGN39258.1"/>
    <property type="molecule type" value="Genomic_DNA"/>
</dbReference>
<evidence type="ECO:0000313" key="7">
    <source>
        <dbReference type="Proteomes" id="UP000030011"/>
    </source>
</evidence>
<dbReference type="AlphaFoldDB" id="A0A0A0JQ09"/>
<name>A0A0A0JQ09_9MICO</name>
<reference evidence="6 7" key="1">
    <citation type="submission" date="2013-08" db="EMBL/GenBank/DDBJ databases">
        <title>The genome sequence of Knoellia subterranea.</title>
        <authorList>
            <person name="Zhu W."/>
            <person name="Wang G."/>
        </authorList>
    </citation>
    <scope>NUCLEOTIDE SEQUENCE [LARGE SCALE GENOMIC DNA]</scope>
    <source>
        <strain evidence="6 7">KCTC 19937</strain>
    </source>
</reference>
<protein>
    <submittedName>
        <fullName evidence="6">MarR family transcriptional regulator</fullName>
    </submittedName>
</protein>
<evidence type="ECO:0000256" key="3">
    <source>
        <dbReference type="ARBA" id="ARBA00023163"/>
    </source>
</evidence>
<evidence type="ECO:0000256" key="1">
    <source>
        <dbReference type="ARBA" id="ARBA00023015"/>
    </source>
</evidence>
<dbReference type="SMART" id="SM00347">
    <property type="entry name" value="HTH_MARR"/>
    <property type="match status" value="1"/>
</dbReference>
<evidence type="ECO:0000256" key="2">
    <source>
        <dbReference type="ARBA" id="ARBA00023125"/>
    </source>
</evidence>
<dbReference type="GO" id="GO:0003700">
    <property type="term" value="F:DNA-binding transcription factor activity"/>
    <property type="evidence" value="ECO:0007669"/>
    <property type="project" value="InterPro"/>
</dbReference>
<dbReference type="InterPro" id="IPR036390">
    <property type="entry name" value="WH_DNA-bd_sf"/>
</dbReference>
<dbReference type="PANTHER" id="PTHR39515:SF2">
    <property type="entry name" value="HTH-TYPE TRANSCRIPTIONAL REGULATOR RV0880"/>
    <property type="match status" value="1"/>
</dbReference>
<organism evidence="6 7">
    <name type="scientific">Knoellia subterranea KCTC 19937</name>
    <dbReference type="NCBI Taxonomy" id="1385521"/>
    <lineage>
        <taxon>Bacteria</taxon>
        <taxon>Bacillati</taxon>
        <taxon>Actinomycetota</taxon>
        <taxon>Actinomycetes</taxon>
        <taxon>Micrococcales</taxon>
        <taxon>Intrasporangiaceae</taxon>
        <taxon>Knoellia</taxon>
    </lineage>
</organism>
<gene>
    <name evidence="6" type="ORF">N803_01870</name>
</gene>
<keyword evidence="7" id="KW-1185">Reference proteome</keyword>
<dbReference type="GO" id="GO:0003677">
    <property type="term" value="F:DNA binding"/>
    <property type="evidence" value="ECO:0007669"/>
    <property type="project" value="UniProtKB-KW"/>
</dbReference>
<keyword evidence="2" id="KW-0238">DNA-binding</keyword>
<evidence type="ECO:0000313" key="6">
    <source>
        <dbReference type="EMBL" id="KGN39258.1"/>
    </source>
</evidence>
<feature type="domain" description="HTH marR-type" evidence="5">
    <location>
        <begin position="13"/>
        <end position="146"/>
    </location>
</feature>
<accession>A0A0A0JQ09</accession>
<dbReference type="Pfam" id="PF12802">
    <property type="entry name" value="MarR_2"/>
    <property type="match status" value="1"/>
</dbReference>
<evidence type="ECO:0000259" key="5">
    <source>
        <dbReference type="PROSITE" id="PS50995"/>
    </source>
</evidence>
<dbReference type="PANTHER" id="PTHR39515">
    <property type="entry name" value="CONSERVED PROTEIN"/>
    <property type="match status" value="1"/>
</dbReference>
<keyword evidence="1" id="KW-0805">Transcription regulation</keyword>
<dbReference type="InterPro" id="IPR000835">
    <property type="entry name" value="HTH_MarR-typ"/>
</dbReference>
<dbReference type="InterPro" id="IPR023187">
    <property type="entry name" value="Tscrpt_reg_MarR-type_CS"/>
</dbReference>
<dbReference type="Proteomes" id="UP000030011">
    <property type="component" value="Unassembled WGS sequence"/>
</dbReference>
<dbReference type="eggNOG" id="COG1846">
    <property type="taxonomic scope" value="Bacteria"/>
</dbReference>
<dbReference type="STRING" id="1385521.N803_01870"/>
<keyword evidence="3" id="KW-0804">Transcription</keyword>
<evidence type="ECO:0000256" key="4">
    <source>
        <dbReference type="SAM" id="MobiDB-lite"/>
    </source>
</evidence>
<feature type="region of interest" description="Disordered" evidence="4">
    <location>
        <begin position="156"/>
        <end position="178"/>
    </location>
</feature>
<sequence length="178" mass="19543">MVDMVKEMEGDAFEEFSTSLFRLTRSLRSTSHLWVQLPGGLKRTDIATLTVLADHGDCRPGFIADRMHVGASVVSRQLAGLADDGLVIRRKDPADGRAELISLSPEGEARLQALRTAYVATLRDHFTDWDAARAREAAALLHDIADHVVRALAGTAPHHHTHPNSTDTHDNDSQDIHV</sequence>
<dbReference type="PROSITE" id="PS50995">
    <property type="entry name" value="HTH_MARR_2"/>
    <property type="match status" value="1"/>
</dbReference>